<dbReference type="SUPFAM" id="SSF46785">
    <property type="entry name" value="Winged helix' DNA-binding domain"/>
    <property type="match status" value="1"/>
</dbReference>
<dbReference type="Pfam" id="PF08327">
    <property type="entry name" value="AHSA1"/>
    <property type="match status" value="1"/>
</dbReference>
<dbReference type="CDD" id="cd00090">
    <property type="entry name" value="HTH_ARSR"/>
    <property type="match status" value="1"/>
</dbReference>
<comment type="caution">
    <text evidence="3">The sequence shown here is derived from an EMBL/GenBank/DDBJ whole genome shotgun (WGS) entry which is preliminary data.</text>
</comment>
<name>A0A9X2YXU5_9MYCO</name>
<comment type="similarity">
    <text evidence="1">Belongs to the AHA1 family.</text>
</comment>
<evidence type="ECO:0000256" key="1">
    <source>
        <dbReference type="ARBA" id="ARBA00006817"/>
    </source>
</evidence>
<gene>
    <name evidence="3" type="ORF">H7K45_03400</name>
</gene>
<dbReference type="PROSITE" id="PS50987">
    <property type="entry name" value="HTH_ARSR_2"/>
    <property type="match status" value="1"/>
</dbReference>
<dbReference type="SUPFAM" id="SSF55961">
    <property type="entry name" value="Bet v1-like"/>
    <property type="match status" value="1"/>
</dbReference>
<dbReference type="Gene3D" id="1.10.10.10">
    <property type="entry name" value="Winged helix-like DNA-binding domain superfamily/Winged helix DNA-binding domain"/>
    <property type="match status" value="1"/>
</dbReference>
<sequence length="304" mass="34355">MCFTRSTLRLDDGEREDPVRTCPLTYAGKCLHNSVVTEETHEIDSVFKALADPTRRMLLDRLRDHNGQTLSELCDPLDMKRQSATQHLDVLVKANLVAVVRRGRERLHYLNPVPIHEVEERWISGFEKPRLQMLSDIKNRAEEYAMTETVTAITNYVYVTYIRATAEQVWNALTDADLTAKYWGHANISDWEPGSPWEHRRTDGSERADVVGKVLEAEPPSRLVITFEDAPDEDKPGGPSVVTFLIQPHHDIVRLTVSHENLANTAMYEGISNGWPAVLANLKSLLETGEVLPQAPWDVANVNP</sequence>
<dbReference type="GO" id="GO:0003700">
    <property type="term" value="F:DNA-binding transcription factor activity"/>
    <property type="evidence" value="ECO:0007669"/>
    <property type="project" value="InterPro"/>
</dbReference>
<proteinExistence type="inferred from homology"/>
<dbReference type="InterPro" id="IPR036390">
    <property type="entry name" value="WH_DNA-bd_sf"/>
</dbReference>
<dbReference type="InterPro" id="IPR011991">
    <property type="entry name" value="ArsR-like_HTH"/>
</dbReference>
<keyword evidence="4" id="KW-1185">Reference proteome</keyword>
<evidence type="ECO:0000313" key="3">
    <source>
        <dbReference type="EMBL" id="MCV7419576.1"/>
    </source>
</evidence>
<dbReference type="Pfam" id="PF12840">
    <property type="entry name" value="HTH_20"/>
    <property type="match status" value="1"/>
</dbReference>
<organism evidence="3 4">
    <name type="scientific">Mycobacterium yunnanensis</name>
    <dbReference type="NCBI Taxonomy" id="368477"/>
    <lineage>
        <taxon>Bacteria</taxon>
        <taxon>Bacillati</taxon>
        <taxon>Actinomycetota</taxon>
        <taxon>Actinomycetes</taxon>
        <taxon>Mycobacteriales</taxon>
        <taxon>Mycobacteriaceae</taxon>
        <taxon>Mycobacterium</taxon>
    </lineage>
</organism>
<dbReference type="Proteomes" id="UP001141629">
    <property type="component" value="Unassembled WGS sequence"/>
</dbReference>
<evidence type="ECO:0000259" key="2">
    <source>
        <dbReference type="PROSITE" id="PS50987"/>
    </source>
</evidence>
<dbReference type="InterPro" id="IPR001845">
    <property type="entry name" value="HTH_ArsR_DNA-bd_dom"/>
</dbReference>
<dbReference type="InterPro" id="IPR013538">
    <property type="entry name" value="ASHA1/2-like_C"/>
</dbReference>
<dbReference type="Gene3D" id="3.30.530.20">
    <property type="match status" value="1"/>
</dbReference>
<dbReference type="PANTHER" id="PTHR38600:SF1">
    <property type="entry name" value="TRANSCRIPTIONAL REGULATORY PROTEIN"/>
    <property type="match status" value="1"/>
</dbReference>
<feature type="domain" description="HTH arsR-type" evidence="2">
    <location>
        <begin position="35"/>
        <end position="130"/>
    </location>
</feature>
<protein>
    <submittedName>
        <fullName evidence="3">Metalloregulator ArsR/SmtB family transcription factor</fullName>
    </submittedName>
</protein>
<dbReference type="CDD" id="cd08893">
    <property type="entry name" value="SRPBCC_CalC_Aha1-like_GntR-HTH"/>
    <property type="match status" value="1"/>
</dbReference>
<dbReference type="EMBL" id="JACKVK010000002">
    <property type="protein sequence ID" value="MCV7419576.1"/>
    <property type="molecule type" value="Genomic_DNA"/>
</dbReference>
<reference evidence="3" key="1">
    <citation type="submission" date="2020-07" db="EMBL/GenBank/DDBJ databases">
        <authorList>
            <person name="Pettersson B.M.F."/>
            <person name="Behra P.R.K."/>
            <person name="Ramesh M."/>
            <person name="Das S."/>
            <person name="Dasgupta S."/>
            <person name="Kirsebom L.A."/>
        </authorList>
    </citation>
    <scope>NUCLEOTIDE SEQUENCE</scope>
    <source>
        <strain evidence="3">DSM 44838</strain>
    </source>
</reference>
<dbReference type="SMART" id="SM00418">
    <property type="entry name" value="HTH_ARSR"/>
    <property type="match status" value="1"/>
</dbReference>
<dbReference type="InterPro" id="IPR036388">
    <property type="entry name" value="WH-like_DNA-bd_sf"/>
</dbReference>
<dbReference type="InterPro" id="IPR023393">
    <property type="entry name" value="START-like_dom_sf"/>
</dbReference>
<dbReference type="AlphaFoldDB" id="A0A9X2YXU5"/>
<accession>A0A9X2YXU5</accession>
<dbReference type="NCBIfam" id="NF033788">
    <property type="entry name" value="HTH_metalloreg"/>
    <property type="match status" value="1"/>
</dbReference>
<evidence type="ECO:0000313" key="4">
    <source>
        <dbReference type="Proteomes" id="UP001141629"/>
    </source>
</evidence>
<reference evidence="3" key="2">
    <citation type="journal article" date="2022" name="BMC Genomics">
        <title>Comparative genome analysis of mycobacteria focusing on tRNA and non-coding RNA.</title>
        <authorList>
            <person name="Behra P.R.K."/>
            <person name="Pettersson B.M.F."/>
            <person name="Ramesh M."/>
            <person name="Das S."/>
            <person name="Dasgupta S."/>
            <person name="Kirsebom L.A."/>
        </authorList>
    </citation>
    <scope>NUCLEOTIDE SEQUENCE</scope>
    <source>
        <strain evidence="3">DSM 44838</strain>
    </source>
</reference>
<dbReference type="PANTHER" id="PTHR38600">
    <property type="entry name" value="TRANSCRIPTIONAL REGULATORY PROTEIN"/>
    <property type="match status" value="1"/>
</dbReference>